<evidence type="ECO:0000313" key="1">
    <source>
        <dbReference type="EMBL" id="KAF5775092.1"/>
    </source>
</evidence>
<dbReference type="Gramene" id="mRNA:HanXRQr2_Chr13g0608161">
    <property type="protein sequence ID" value="mRNA:HanXRQr2_Chr13g0608161"/>
    <property type="gene ID" value="HanXRQr2_Chr13g0608161"/>
</dbReference>
<reference evidence="1" key="2">
    <citation type="submission" date="2020-06" db="EMBL/GenBank/DDBJ databases">
        <title>Helianthus annuus Genome sequencing and assembly Release 2.</title>
        <authorList>
            <person name="Gouzy J."/>
            <person name="Langlade N."/>
            <person name="Munos S."/>
        </authorList>
    </citation>
    <scope>NUCLEOTIDE SEQUENCE</scope>
    <source>
        <tissue evidence="1">Leaves</tissue>
    </source>
</reference>
<dbReference type="Proteomes" id="UP000215914">
    <property type="component" value="Unassembled WGS sequence"/>
</dbReference>
<gene>
    <name evidence="1" type="ORF">HanXRQr2_Chr13g0608161</name>
</gene>
<proteinExistence type="predicted"/>
<accession>A0A9K3HBW4</accession>
<organism evidence="1 2">
    <name type="scientific">Helianthus annuus</name>
    <name type="common">Common sunflower</name>
    <dbReference type="NCBI Taxonomy" id="4232"/>
    <lineage>
        <taxon>Eukaryota</taxon>
        <taxon>Viridiplantae</taxon>
        <taxon>Streptophyta</taxon>
        <taxon>Embryophyta</taxon>
        <taxon>Tracheophyta</taxon>
        <taxon>Spermatophyta</taxon>
        <taxon>Magnoliopsida</taxon>
        <taxon>eudicotyledons</taxon>
        <taxon>Gunneridae</taxon>
        <taxon>Pentapetalae</taxon>
        <taxon>asterids</taxon>
        <taxon>campanulids</taxon>
        <taxon>Asterales</taxon>
        <taxon>Asteraceae</taxon>
        <taxon>Asteroideae</taxon>
        <taxon>Heliantheae alliance</taxon>
        <taxon>Heliantheae</taxon>
        <taxon>Helianthus</taxon>
    </lineage>
</organism>
<sequence length="47" mass="5513">MHILCYLTQSTFACANVVVCDINRTILWTEELLLCLEFVFKCITLMR</sequence>
<name>A0A9K3HBW4_HELAN</name>
<evidence type="ECO:0000313" key="2">
    <source>
        <dbReference type="Proteomes" id="UP000215914"/>
    </source>
</evidence>
<reference evidence="1" key="1">
    <citation type="journal article" date="2017" name="Nature">
        <title>The sunflower genome provides insights into oil metabolism, flowering and Asterid evolution.</title>
        <authorList>
            <person name="Badouin H."/>
            <person name="Gouzy J."/>
            <person name="Grassa C.J."/>
            <person name="Murat F."/>
            <person name="Staton S.E."/>
            <person name="Cottret L."/>
            <person name="Lelandais-Briere C."/>
            <person name="Owens G.L."/>
            <person name="Carrere S."/>
            <person name="Mayjonade B."/>
            <person name="Legrand L."/>
            <person name="Gill N."/>
            <person name="Kane N.C."/>
            <person name="Bowers J.E."/>
            <person name="Hubner S."/>
            <person name="Bellec A."/>
            <person name="Berard A."/>
            <person name="Berges H."/>
            <person name="Blanchet N."/>
            <person name="Boniface M.C."/>
            <person name="Brunel D."/>
            <person name="Catrice O."/>
            <person name="Chaidir N."/>
            <person name="Claudel C."/>
            <person name="Donnadieu C."/>
            <person name="Faraut T."/>
            <person name="Fievet G."/>
            <person name="Helmstetter N."/>
            <person name="King M."/>
            <person name="Knapp S.J."/>
            <person name="Lai Z."/>
            <person name="Le Paslier M.C."/>
            <person name="Lippi Y."/>
            <person name="Lorenzon L."/>
            <person name="Mandel J.R."/>
            <person name="Marage G."/>
            <person name="Marchand G."/>
            <person name="Marquand E."/>
            <person name="Bret-Mestries E."/>
            <person name="Morien E."/>
            <person name="Nambeesan S."/>
            <person name="Nguyen T."/>
            <person name="Pegot-Espagnet P."/>
            <person name="Pouilly N."/>
            <person name="Raftis F."/>
            <person name="Sallet E."/>
            <person name="Schiex T."/>
            <person name="Thomas J."/>
            <person name="Vandecasteele C."/>
            <person name="Vares D."/>
            <person name="Vear F."/>
            <person name="Vautrin S."/>
            <person name="Crespi M."/>
            <person name="Mangin B."/>
            <person name="Burke J.M."/>
            <person name="Salse J."/>
            <person name="Munos S."/>
            <person name="Vincourt P."/>
            <person name="Rieseberg L.H."/>
            <person name="Langlade N.B."/>
        </authorList>
    </citation>
    <scope>NUCLEOTIDE SEQUENCE</scope>
    <source>
        <tissue evidence="1">Leaves</tissue>
    </source>
</reference>
<comment type="caution">
    <text evidence="1">The sequence shown here is derived from an EMBL/GenBank/DDBJ whole genome shotgun (WGS) entry which is preliminary data.</text>
</comment>
<protein>
    <submittedName>
        <fullName evidence="1">Uncharacterized protein</fullName>
    </submittedName>
</protein>
<dbReference type="EMBL" id="MNCJ02000328">
    <property type="protein sequence ID" value="KAF5775092.1"/>
    <property type="molecule type" value="Genomic_DNA"/>
</dbReference>
<dbReference type="AlphaFoldDB" id="A0A9K3HBW4"/>
<keyword evidence="2" id="KW-1185">Reference proteome</keyword>